<evidence type="ECO:0000256" key="1">
    <source>
        <dbReference type="ARBA" id="ARBA00023015"/>
    </source>
</evidence>
<organism evidence="5 6">
    <name type="scientific">Spirosoma soli</name>
    <dbReference type="NCBI Taxonomy" id="1770529"/>
    <lineage>
        <taxon>Bacteria</taxon>
        <taxon>Pseudomonadati</taxon>
        <taxon>Bacteroidota</taxon>
        <taxon>Cytophagia</taxon>
        <taxon>Cytophagales</taxon>
        <taxon>Cytophagaceae</taxon>
        <taxon>Spirosoma</taxon>
    </lineage>
</organism>
<keyword evidence="3" id="KW-0804">Transcription</keyword>
<evidence type="ECO:0000256" key="3">
    <source>
        <dbReference type="ARBA" id="ARBA00023163"/>
    </source>
</evidence>
<dbReference type="Proteomes" id="UP001597469">
    <property type="component" value="Unassembled WGS sequence"/>
</dbReference>
<keyword evidence="6" id="KW-1185">Reference proteome</keyword>
<dbReference type="InterPro" id="IPR036388">
    <property type="entry name" value="WH-like_DNA-bd_sf"/>
</dbReference>
<dbReference type="PANTHER" id="PTHR38445">
    <property type="entry name" value="HTH-TYPE TRANSCRIPTIONAL REPRESSOR YTRA"/>
    <property type="match status" value="1"/>
</dbReference>
<feature type="domain" description="HTH gntR-type" evidence="4">
    <location>
        <begin position="12"/>
        <end position="80"/>
    </location>
</feature>
<gene>
    <name evidence="5" type="ORF">ACFSUS_28230</name>
</gene>
<dbReference type="Pfam" id="PF00392">
    <property type="entry name" value="GntR"/>
    <property type="match status" value="1"/>
</dbReference>
<evidence type="ECO:0000256" key="2">
    <source>
        <dbReference type="ARBA" id="ARBA00023125"/>
    </source>
</evidence>
<name>A0ABW5MC24_9BACT</name>
<proteinExistence type="predicted"/>
<dbReference type="InterPro" id="IPR046335">
    <property type="entry name" value="LacI/GalR-like_sensor"/>
</dbReference>
<dbReference type="SUPFAM" id="SSF53822">
    <property type="entry name" value="Periplasmic binding protein-like I"/>
    <property type="match status" value="1"/>
</dbReference>
<dbReference type="SUPFAM" id="SSF46785">
    <property type="entry name" value="Winged helix' DNA-binding domain"/>
    <property type="match status" value="1"/>
</dbReference>
<dbReference type="Pfam" id="PF13377">
    <property type="entry name" value="Peripla_BP_3"/>
    <property type="match status" value="1"/>
</dbReference>
<dbReference type="SMART" id="SM00345">
    <property type="entry name" value="HTH_GNTR"/>
    <property type="match status" value="1"/>
</dbReference>
<keyword evidence="2" id="KW-0238">DNA-binding</keyword>
<comment type="caution">
    <text evidence="5">The sequence shown here is derived from an EMBL/GenBank/DDBJ whole genome shotgun (WGS) entry which is preliminary data.</text>
</comment>
<sequence length="336" mass="37654">MQDTIIDPATDQPKYQQIIDAVLTGIEQGTLVLGQQLPSINELAGQHGVAKVTVTKAYEVLRERGVVLARHGKGFYVATTDVRTPLNVLVLFDTLNAYKETLYDALKAALPSDAALNVFFHHYNRSLFESMIRNNIGRYNAYVVMPHFNEDVSDIVGLIPADKLLLLDQTIPTLPGDFTAVYQDFEQDIYNALTAATDRLRRYRKLTMILSKDHFQYIPTTMLRGFHRFCRNSGLTCAIEDNYRDRLVQAEEAFLIFAERDLIAFIKQVNKTGWTLGQDVGLIAYDDTPVKEILAGGITVISTDFAQMGQMAGQLLTSRIRAKMANPGGLIMRQSL</sequence>
<dbReference type="InterPro" id="IPR028082">
    <property type="entry name" value="Peripla_BP_I"/>
</dbReference>
<evidence type="ECO:0000259" key="4">
    <source>
        <dbReference type="PROSITE" id="PS50949"/>
    </source>
</evidence>
<dbReference type="Gene3D" id="3.40.50.2300">
    <property type="match status" value="2"/>
</dbReference>
<evidence type="ECO:0000313" key="6">
    <source>
        <dbReference type="Proteomes" id="UP001597469"/>
    </source>
</evidence>
<dbReference type="PROSITE" id="PS50949">
    <property type="entry name" value="HTH_GNTR"/>
    <property type="match status" value="1"/>
</dbReference>
<dbReference type="Gene3D" id="1.10.10.10">
    <property type="entry name" value="Winged helix-like DNA-binding domain superfamily/Winged helix DNA-binding domain"/>
    <property type="match status" value="1"/>
</dbReference>
<dbReference type="PANTHER" id="PTHR38445:SF10">
    <property type="entry name" value="GNTR-FAMILY TRANSCRIPTIONAL REGULATOR"/>
    <property type="match status" value="1"/>
</dbReference>
<dbReference type="EMBL" id="JBHULN010000031">
    <property type="protein sequence ID" value="MFD2574553.1"/>
    <property type="molecule type" value="Genomic_DNA"/>
</dbReference>
<dbReference type="InterPro" id="IPR036390">
    <property type="entry name" value="WH_DNA-bd_sf"/>
</dbReference>
<accession>A0ABW5MC24</accession>
<protein>
    <submittedName>
        <fullName evidence="5">GntR family transcriptional regulator</fullName>
    </submittedName>
</protein>
<dbReference type="CDD" id="cd07377">
    <property type="entry name" value="WHTH_GntR"/>
    <property type="match status" value="1"/>
</dbReference>
<dbReference type="RefSeq" id="WP_381528437.1">
    <property type="nucleotide sequence ID" value="NZ_JBHULN010000031.1"/>
</dbReference>
<dbReference type="InterPro" id="IPR000524">
    <property type="entry name" value="Tscrpt_reg_HTH_GntR"/>
</dbReference>
<evidence type="ECO:0000313" key="5">
    <source>
        <dbReference type="EMBL" id="MFD2574553.1"/>
    </source>
</evidence>
<keyword evidence="1" id="KW-0805">Transcription regulation</keyword>
<reference evidence="6" key="1">
    <citation type="journal article" date="2019" name="Int. J. Syst. Evol. Microbiol.">
        <title>The Global Catalogue of Microorganisms (GCM) 10K type strain sequencing project: providing services to taxonomists for standard genome sequencing and annotation.</title>
        <authorList>
            <consortium name="The Broad Institute Genomics Platform"/>
            <consortium name="The Broad Institute Genome Sequencing Center for Infectious Disease"/>
            <person name="Wu L."/>
            <person name="Ma J."/>
        </authorList>
    </citation>
    <scope>NUCLEOTIDE SEQUENCE [LARGE SCALE GENOMIC DNA]</scope>
    <source>
        <strain evidence="6">KCTC 42805</strain>
    </source>
</reference>